<comment type="caution">
    <text evidence="1">The sequence shown here is derived from an EMBL/GenBank/DDBJ whole genome shotgun (WGS) entry which is preliminary data.</text>
</comment>
<accession>A0A4R2BKR6</accession>
<name>A0A4R2BKR6_9BACI</name>
<protein>
    <submittedName>
        <fullName evidence="1">Uncharacterized protein</fullName>
    </submittedName>
</protein>
<evidence type="ECO:0000313" key="1">
    <source>
        <dbReference type="EMBL" id="TCN27827.1"/>
    </source>
</evidence>
<dbReference type="Proteomes" id="UP000295689">
    <property type="component" value="Unassembled WGS sequence"/>
</dbReference>
<dbReference type="AlphaFoldDB" id="A0A4R2BKR6"/>
<dbReference type="EMBL" id="SLVV01000001">
    <property type="protein sequence ID" value="TCN27827.1"/>
    <property type="molecule type" value="Genomic_DNA"/>
</dbReference>
<proteinExistence type="predicted"/>
<reference evidence="1 2" key="1">
    <citation type="journal article" date="2015" name="Stand. Genomic Sci.">
        <title>Genomic Encyclopedia of Bacterial and Archaeal Type Strains, Phase III: the genomes of soil and plant-associated and newly described type strains.</title>
        <authorList>
            <person name="Whitman W.B."/>
            <person name="Woyke T."/>
            <person name="Klenk H.P."/>
            <person name="Zhou Y."/>
            <person name="Lilburn T.G."/>
            <person name="Beck B.J."/>
            <person name="De Vos P."/>
            <person name="Vandamme P."/>
            <person name="Eisen J.A."/>
            <person name="Garrity G."/>
            <person name="Hugenholtz P."/>
            <person name="Kyrpides N.C."/>
        </authorList>
    </citation>
    <scope>NUCLEOTIDE SEQUENCE [LARGE SCALE GENOMIC DNA]</scope>
    <source>
        <strain evidence="1 2">CV53</strain>
    </source>
</reference>
<keyword evidence="2" id="KW-1185">Reference proteome</keyword>
<sequence length="112" mass="12445">MSNNDLTAEMLDKLTELGVPKEIIQKLTDGSLPTAHSHAEGGKGQAVNITYVDNYSTLLLVYTFLLNSLDRSEKSEETNSLNKSLLLTLKAAMKEQQEFRKAFLTAVNSLRK</sequence>
<dbReference type="RefSeq" id="WP_132000818.1">
    <property type="nucleotide sequence ID" value="NZ_JABUHM010000006.1"/>
</dbReference>
<evidence type="ECO:0000313" key="2">
    <source>
        <dbReference type="Proteomes" id="UP000295689"/>
    </source>
</evidence>
<organism evidence="1 2">
    <name type="scientific">Mesobacillus foraminis</name>
    <dbReference type="NCBI Taxonomy" id="279826"/>
    <lineage>
        <taxon>Bacteria</taxon>
        <taxon>Bacillati</taxon>
        <taxon>Bacillota</taxon>
        <taxon>Bacilli</taxon>
        <taxon>Bacillales</taxon>
        <taxon>Bacillaceae</taxon>
        <taxon>Mesobacillus</taxon>
    </lineage>
</organism>
<gene>
    <name evidence="1" type="ORF">EV146_101155</name>
</gene>